<dbReference type="InterPro" id="IPR016163">
    <property type="entry name" value="Ald_DH_C"/>
</dbReference>
<comment type="caution">
    <text evidence="4">The sequence shown here is derived from an EMBL/GenBank/DDBJ whole genome shotgun (WGS) entry which is preliminary data.</text>
</comment>
<evidence type="ECO:0000256" key="2">
    <source>
        <dbReference type="SAM" id="MobiDB-lite"/>
    </source>
</evidence>
<name>A0ABV8XTR2_9MICC</name>
<protein>
    <submittedName>
        <fullName evidence="4">Aldehyde dehydrogenase family protein</fullName>
    </submittedName>
</protein>
<dbReference type="RefSeq" id="WP_344230853.1">
    <property type="nucleotide sequence ID" value="NZ_JBHSEN010000001.1"/>
</dbReference>
<evidence type="ECO:0000313" key="5">
    <source>
        <dbReference type="Proteomes" id="UP001595965"/>
    </source>
</evidence>
<dbReference type="PANTHER" id="PTHR43217:SF2">
    <property type="entry name" value="SUCCINATE-SEMIALDEHYDE DEHYDROGENASE [NADP(+)]"/>
    <property type="match status" value="1"/>
</dbReference>
<sequence length="209" mass="22729">MNPATGQVLSEHPFATDEEAGQAVESAHATFREWRARDISDRAAVVRRIAELFEERTEELAQVITREMGKPIGESRGEAEFSAEIFRYYADHGPALAADQVLVSTDESTSVIKRRPLGVLLGIMPWNYPDLANDTQYGLGSAVFATEPGRAERLAEGLEAGMVGANQSPPETADMPFGGVKRSGYGRELGPLGMDEFVNKRLMAVAKTS</sequence>
<dbReference type="InterPro" id="IPR015590">
    <property type="entry name" value="Aldehyde_DH_dom"/>
</dbReference>
<dbReference type="InterPro" id="IPR016161">
    <property type="entry name" value="Ald_DH/histidinol_DH"/>
</dbReference>
<keyword evidence="5" id="KW-1185">Reference proteome</keyword>
<gene>
    <name evidence="4" type="ORF">ACFO0K_04250</name>
</gene>
<feature type="region of interest" description="Disordered" evidence="2">
    <location>
        <begin position="1"/>
        <end position="22"/>
    </location>
</feature>
<reference evidence="5" key="1">
    <citation type="journal article" date="2019" name="Int. J. Syst. Evol. Microbiol.">
        <title>The Global Catalogue of Microorganisms (GCM) 10K type strain sequencing project: providing services to taxonomists for standard genome sequencing and annotation.</title>
        <authorList>
            <consortium name="The Broad Institute Genomics Platform"/>
            <consortium name="The Broad Institute Genome Sequencing Center for Infectious Disease"/>
            <person name="Wu L."/>
            <person name="Ma J."/>
        </authorList>
    </citation>
    <scope>NUCLEOTIDE SEQUENCE [LARGE SCALE GENOMIC DNA]</scope>
    <source>
        <strain evidence="5">CGMCC 1.12125</strain>
    </source>
</reference>
<feature type="domain" description="Aldehyde dehydrogenase" evidence="3">
    <location>
        <begin position="1"/>
        <end position="129"/>
    </location>
</feature>
<dbReference type="SUPFAM" id="SSF53720">
    <property type="entry name" value="ALDH-like"/>
    <property type="match status" value="2"/>
</dbReference>
<dbReference type="Proteomes" id="UP001595965">
    <property type="component" value="Unassembled WGS sequence"/>
</dbReference>
<dbReference type="PANTHER" id="PTHR43217">
    <property type="entry name" value="SUCCINATE SEMIALDEHYDE DEHYDROGENASE [NAD(P)+] SAD"/>
    <property type="match status" value="1"/>
</dbReference>
<dbReference type="Gene3D" id="3.40.605.10">
    <property type="entry name" value="Aldehyde Dehydrogenase, Chain A, domain 1"/>
    <property type="match status" value="2"/>
</dbReference>
<dbReference type="EMBL" id="JBHSEN010000001">
    <property type="protein sequence ID" value="MFC4428890.1"/>
    <property type="molecule type" value="Genomic_DNA"/>
</dbReference>
<dbReference type="InterPro" id="IPR016162">
    <property type="entry name" value="Ald_DH_N"/>
</dbReference>
<dbReference type="Gene3D" id="3.40.309.10">
    <property type="entry name" value="Aldehyde Dehydrogenase, Chain A, domain 2"/>
    <property type="match status" value="1"/>
</dbReference>
<feature type="domain" description="Aldehyde dehydrogenase" evidence="3">
    <location>
        <begin position="131"/>
        <end position="200"/>
    </location>
</feature>
<accession>A0ABV8XTR2</accession>
<organism evidence="4 5">
    <name type="scientific">Citricoccus alkalitolerans</name>
    <dbReference type="NCBI Taxonomy" id="246603"/>
    <lineage>
        <taxon>Bacteria</taxon>
        <taxon>Bacillati</taxon>
        <taxon>Actinomycetota</taxon>
        <taxon>Actinomycetes</taxon>
        <taxon>Micrococcales</taxon>
        <taxon>Micrococcaceae</taxon>
        <taxon>Citricoccus</taxon>
    </lineage>
</organism>
<proteinExistence type="predicted"/>
<dbReference type="InterPro" id="IPR047110">
    <property type="entry name" value="GABD/Sad-like"/>
</dbReference>
<dbReference type="Pfam" id="PF00171">
    <property type="entry name" value="Aldedh"/>
    <property type="match status" value="2"/>
</dbReference>
<evidence type="ECO:0000256" key="1">
    <source>
        <dbReference type="ARBA" id="ARBA00023002"/>
    </source>
</evidence>
<evidence type="ECO:0000313" key="4">
    <source>
        <dbReference type="EMBL" id="MFC4428890.1"/>
    </source>
</evidence>
<keyword evidence="1" id="KW-0560">Oxidoreductase</keyword>
<evidence type="ECO:0000259" key="3">
    <source>
        <dbReference type="Pfam" id="PF00171"/>
    </source>
</evidence>